<keyword evidence="3 6" id="KW-0732">Signal</keyword>
<dbReference type="InterPro" id="IPR012944">
    <property type="entry name" value="SusD_RagB_dom"/>
</dbReference>
<comment type="caution">
    <text evidence="9">The sequence shown here is derived from an EMBL/GenBank/DDBJ whole genome shotgun (WGS) entry which is preliminary data.</text>
</comment>
<dbReference type="Proteomes" id="UP000651112">
    <property type="component" value="Unassembled WGS sequence"/>
</dbReference>
<evidence type="ECO:0000313" key="9">
    <source>
        <dbReference type="EMBL" id="MBD1423256.1"/>
    </source>
</evidence>
<keyword evidence="5" id="KW-0998">Cell outer membrane</keyword>
<protein>
    <submittedName>
        <fullName evidence="9">RagB/SusD family nutrient uptake outer membrane protein</fullName>
    </submittedName>
</protein>
<evidence type="ECO:0000313" key="10">
    <source>
        <dbReference type="Proteomes" id="UP000651112"/>
    </source>
</evidence>
<name>A0ABR7XW41_9SPHI</name>
<evidence type="ECO:0000256" key="2">
    <source>
        <dbReference type="ARBA" id="ARBA00006275"/>
    </source>
</evidence>
<evidence type="ECO:0000256" key="4">
    <source>
        <dbReference type="ARBA" id="ARBA00023136"/>
    </source>
</evidence>
<feature type="signal peptide" evidence="6">
    <location>
        <begin position="1"/>
        <end position="25"/>
    </location>
</feature>
<evidence type="ECO:0000259" key="8">
    <source>
        <dbReference type="Pfam" id="PF14322"/>
    </source>
</evidence>
<sequence length="472" mass="52401">MKKFSKYILSSMIASALFLNGCSDALDLTPHNSLPEEDVVNETYARQLINGVYEQMQVVGYYGRDFQVVSEVTGDNVKITSANSNRFLNEFRYLWNPTLASQGTTWTALYKTIYGANVVINELPDTDDITPYKGEAYFLRALAHLDAARRFARPYTNVGANPSGANTGIPVVLETVKDPANFHPTRNTLAETYNAIIDDLKKAQDLAPDMSSGSAAVYRGSKDAATALLARVYLYMGRFDDCITEANKIISKYPLWTVGNIETAYSGNNTSEEIFSLKFKSTENRGADNFGQMYNDPDIGYGDIRPTDAFRSLLEDDDVRNGFIYAKDGAYFLNKFRGNTAEGADGLVDIKILRIAEIYLSRAEAYTELTSPNISSALADVNELRTNRGLDPIASMSLADLKEEIKTQRRLEFIGEGLRSTDIFRKNETRTIPDSDALPSADIAPDNFRVMFSIPIAEIDANPNMEPNPGYN</sequence>
<feature type="domain" description="RagB/SusD" evidence="7">
    <location>
        <begin position="328"/>
        <end position="471"/>
    </location>
</feature>
<dbReference type="Gene3D" id="1.25.40.390">
    <property type="match status" value="1"/>
</dbReference>
<feature type="domain" description="SusD-like N-terminal" evidence="8">
    <location>
        <begin position="26"/>
        <end position="234"/>
    </location>
</feature>
<comment type="subcellular location">
    <subcellularLocation>
        <location evidence="1">Cell outer membrane</location>
    </subcellularLocation>
</comment>
<evidence type="ECO:0000256" key="3">
    <source>
        <dbReference type="ARBA" id="ARBA00022729"/>
    </source>
</evidence>
<dbReference type="SUPFAM" id="SSF48452">
    <property type="entry name" value="TPR-like"/>
    <property type="match status" value="1"/>
</dbReference>
<evidence type="ECO:0000256" key="1">
    <source>
        <dbReference type="ARBA" id="ARBA00004442"/>
    </source>
</evidence>
<evidence type="ECO:0000256" key="6">
    <source>
        <dbReference type="SAM" id="SignalP"/>
    </source>
</evidence>
<dbReference type="Pfam" id="PF14322">
    <property type="entry name" value="SusD-like_3"/>
    <property type="match status" value="1"/>
</dbReference>
<reference evidence="9 10" key="1">
    <citation type="submission" date="2020-08" db="EMBL/GenBank/DDBJ databases">
        <title>Sphingobacterium sp. DN00404 isolated from aquaculture water.</title>
        <authorList>
            <person name="Zhang M."/>
        </authorList>
    </citation>
    <scope>NUCLEOTIDE SEQUENCE [LARGE SCALE GENOMIC DNA]</scope>
    <source>
        <strain evidence="9 10">KCTC 42746</strain>
    </source>
</reference>
<organism evidence="9 10">
    <name type="scientific">Sphingobacterium chuzhouense</name>
    <dbReference type="NCBI Taxonomy" id="1742264"/>
    <lineage>
        <taxon>Bacteria</taxon>
        <taxon>Pseudomonadati</taxon>
        <taxon>Bacteroidota</taxon>
        <taxon>Sphingobacteriia</taxon>
        <taxon>Sphingobacteriales</taxon>
        <taxon>Sphingobacteriaceae</taxon>
        <taxon>Sphingobacterium</taxon>
    </lineage>
</organism>
<dbReference type="CDD" id="cd08977">
    <property type="entry name" value="SusD"/>
    <property type="match status" value="1"/>
</dbReference>
<evidence type="ECO:0000259" key="7">
    <source>
        <dbReference type="Pfam" id="PF07980"/>
    </source>
</evidence>
<dbReference type="RefSeq" id="WP_190315046.1">
    <property type="nucleotide sequence ID" value="NZ_JACNYL010000004.1"/>
</dbReference>
<dbReference type="InterPro" id="IPR033985">
    <property type="entry name" value="SusD-like_N"/>
</dbReference>
<evidence type="ECO:0000256" key="5">
    <source>
        <dbReference type="ARBA" id="ARBA00023237"/>
    </source>
</evidence>
<proteinExistence type="inferred from homology"/>
<comment type="similarity">
    <text evidence="2">Belongs to the SusD family.</text>
</comment>
<dbReference type="InterPro" id="IPR011990">
    <property type="entry name" value="TPR-like_helical_dom_sf"/>
</dbReference>
<keyword evidence="4" id="KW-0472">Membrane</keyword>
<gene>
    <name evidence="9" type="ORF">H8B21_16950</name>
</gene>
<dbReference type="EMBL" id="JACNYL010000004">
    <property type="protein sequence ID" value="MBD1423256.1"/>
    <property type="molecule type" value="Genomic_DNA"/>
</dbReference>
<keyword evidence="10" id="KW-1185">Reference proteome</keyword>
<accession>A0ABR7XW41</accession>
<dbReference type="Pfam" id="PF07980">
    <property type="entry name" value="SusD_RagB"/>
    <property type="match status" value="1"/>
</dbReference>
<feature type="chain" id="PRO_5046582384" evidence="6">
    <location>
        <begin position="26"/>
        <end position="472"/>
    </location>
</feature>